<dbReference type="RefSeq" id="WP_102921529.1">
    <property type="nucleotide sequence ID" value="NZ_JACHJF010000001.1"/>
</dbReference>
<accession>A0A2N8NNK7</accession>
<evidence type="ECO:0000313" key="2">
    <source>
        <dbReference type="Proteomes" id="UP000235945"/>
    </source>
</evidence>
<dbReference type="Proteomes" id="UP000235945">
    <property type="component" value="Unassembled WGS sequence"/>
</dbReference>
<sequence>MALFTDVIFPRSPWIPAGGVGDSDSVAVGDADPMGVELWPHAPSDTPRAMAIADIEVLVAAEFFIDASSR</sequence>
<dbReference type="AlphaFoldDB" id="A0A2N8NNK7"/>
<protein>
    <submittedName>
        <fullName evidence="1">Uncharacterized protein</fullName>
    </submittedName>
</protein>
<proteinExistence type="predicted"/>
<keyword evidence="2" id="KW-1185">Reference proteome</keyword>
<gene>
    <name evidence="1" type="ORF">AF335_29175</name>
</gene>
<reference evidence="2" key="1">
    <citation type="submission" date="2015-07" db="EMBL/GenBank/DDBJ databases">
        <authorList>
            <person name="Graham D.E."/>
            <person name="Giannone R.J."/>
            <person name="Gulvik C.A."/>
            <person name="Hettich R.L."/>
            <person name="Klingeman D.M."/>
            <person name="Mahan K.M."/>
            <person name="Parry R.J."/>
            <person name="Spain J.C."/>
        </authorList>
    </citation>
    <scope>NUCLEOTIDE SEQUENCE [LARGE SCALE GENOMIC DNA]</scope>
    <source>
        <strain evidence="2">ATCC 27428</strain>
    </source>
</reference>
<name>A0A2N8NNK7_STREU</name>
<dbReference type="EMBL" id="LGUI01000012">
    <property type="protein sequence ID" value="PNE30348.1"/>
    <property type="molecule type" value="Genomic_DNA"/>
</dbReference>
<organism evidence="1 2">
    <name type="scientific">Streptomyces eurocidicus</name>
    <name type="common">Streptoverticillium eurocidicus</name>
    <dbReference type="NCBI Taxonomy" id="66423"/>
    <lineage>
        <taxon>Bacteria</taxon>
        <taxon>Bacillati</taxon>
        <taxon>Actinomycetota</taxon>
        <taxon>Actinomycetes</taxon>
        <taxon>Kitasatosporales</taxon>
        <taxon>Streptomycetaceae</taxon>
        <taxon>Streptomyces</taxon>
    </lineage>
</organism>
<comment type="caution">
    <text evidence="1">The sequence shown here is derived from an EMBL/GenBank/DDBJ whole genome shotgun (WGS) entry which is preliminary data.</text>
</comment>
<evidence type="ECO:0000313" key="1">
    <source>
        <dbReference type="EMBL" id="PNE30348.1"/>
    </source>
</evidence>